<evidence type="ECO:0000313" key="3">
    <source>
        <dbReference type="EMBL" id="RXR06377.1"/>
    </source>
</evidence>
<dbReference type="SUPFAM" id="SSF143120">
    <property type="entry name" value="YefM-like"/>
    <property type="match status" value="1"/>
</dbReference>
<dbReference type="AlphaFoldDB" id="A0A4Q1JWG3"/>
<organism evidence="3 4">
    <name type="scientific">Pseudoxanthomonas composti</name>
    <dbReference type="NCBI Taxonomy" id="2137479"/>
    <lineage>
        <taxon>Bacteria</taxon>
        <taxon>Pseudomonadati</taxon>
        <taxon>Pseudomonadota</taxon>
        <taxon>Gammaproteobacteria</taxon>
        <taxon>Lysobacterales</taxon>
        <taxon>Lysobacteraceae</taxon>
        <taxon>Pseudoxanthomonas</taxon>
    </lineage>
</organism>
<dbReference type="InterPro" id="IPR036165">
    <property type="entry name" value="YefM-like_sf"/>
</dbReference>
<dbReference type="Proteomes" id="UP000289784">
    <property type="component" value="Unassembled WGS sequence"/>
</dbReference>
<name>A0A4Q1JWG3_9GAMM</name>
<keyword evidence="4" id="KW-1185">Reference proteome</keyword>
<dbReference type="InterPro" id="IPR006442">
    <property type="entry name" value="Antitoxin_Phd/YefM"/>
</dbReference>
<proteinExistence type="inferred from homology"/>
<comment type="function">
    <text evidence="2">Antitoxin component of a type II toxin-antitoxin (TA) system.</text>
</comment>
<reference evidence="3 4" key="1">
    <citation type="submission" date="2019-01" db="EMBL/GenBank/DDBJ databases">
        <title>Pseudoxanthomonas composti sp. nov., isolated from compost.</title>
        <authorList>
            <person name="Yang G."/>
        </authorList>
    </citation>
    <scope>NUCLEOTIDE SEQUENCE [LARGE SCALE GENOMIC DNA]</scope>
    <source>
        <strain evidence="3 4">GSS15</strain>
    </source>
</reference>
<dbReference type="Pfam" id="PF02604">
    <property type="entry name" value="PhdYeFM_antitox"/>
    <property type="match status" value="1"/>
</dbReference>
<gene>
    <name evidence="3" type="ORF">EPA99_06920</name>
</gene>
<dbReference type="EMBL" id="SAWZ01000003">
    <property type="protein sequence ID" value="RXR06377.1"/>
    <property type="molecule type" value="Genomic_DNA"/>
</dbReference>
<sequence length="96" mass="10706">MRTVCLTTLMDQATELLSDLARDREPILITRHGLPSACLVDAETYRAMQERLSILEGIARCDQALAEGRTVAHAQARRCMGRWLNSSGRSLSELSF</sequence>
<protein>
    <recommendedName>
        <fullName evidence="2">Antitoxin</fullName>
    </recommendedName>
</protein>
<dbReference type="Gene3D" id="3.40.1620.10">
    <property type="entry name" value="YefM-like domain"/>
    <property type="match status" value="1"/>
</dbReference>
<comment type="caution">
    <text evidence="3">The sequence shown here is derived from an EMBL/GenBank/DDBJ whole genome shotgun (WGS) entry which is preliminary data.</text>
</comment>
<comment type="similarity">
    <text evidence="1 2">Belongs to the phD/YefM antitoxin family.</text>
</comment>
<dbReference type="OrthoDB" id="6902169at2"/>
<dbReference type="RefSeq" id="WP_129470484.1">
    <property type="nucleotide sequence ID" value="NZ_SAWZ01000003.1"/>
</dbReference>
<evidence type="ECO:0000256" key="1">
    <source>
        <dbReference type="ARBA" id="ARBA00009981"/>
    </source>
</evidence>
<dbReference type="NCBIfam" id="TIGR01552">
    <property type="entry name" value="phd_fam"/>
    <property type="match status" value="1"/>
</dbReference>
<accession>A0A4Q1JWG3</accession>
<evidence type="ECO:0000256" key="2">
    <source>
        <dbReference type="RuleBase" id="RU362080"/>
    </source>
</evidence>
<evidence type="ECO:0000313" key="4">
    <source>
        <dbReference type="Proteomes" id="UP000289784"/>
    </source>
</evidence>